<feature type="non-terminal residue" evidence="2">
    <location>
        <position position="555"/>
    </location>
</feature>
<evidence type="ECO:0000313" key="2">
    <source>
        <dbReference type="EMBL" id="JAT23460.1"/>
    </source>
</evidence>
<organism evidence="2">
    <name type="scientific">Graphocephala atropunctata</name>
    <dbReference type="NCBI Taxonomy" id="36148"/>
    <lineage>
        <taxon>Eukaryota</taxon>
        <taxon>Metazoa</taxon>
        <taxon>Ecdysozoa</taxon>
        <taxon>Arthropoda</taxon>
        <taxon>Hexapoda</taxon>
        <taxon>Insecta</taxon>
        <taxon>Pterygota</taxon>
        <taxon>Neoptera</taxon>
        <taxon>Paraneoptera</taxon>
        <taxon>Hemiptera</taxon>
        <taxon>Auchenorrhyncha</taxon>
        <taxon>Membracoidea</taxon>
        <taxon>Cicadellidae</taxon>
        <taxon>Cicadellinae</taxon>
        <taxon>Cicadellini</taxon>
        <taxon>Graphocephala</taxon>
    </lineage>
</organism>
<feature type="non-terminal residue" evidence="2">
    <location>
        <position position="1"/>
    </location>
</feature>
<feature type="region of interest" description="Disordered" evidence="1">
    <location>
        <begin position="471"/>
        <end position="496"/>
    </location>
</feature>
<sequence length="555" mass="62621">KIKKANEELTDGEACDMDVSDDSQGYSGDDKATIKPATKSHENTKKSAVAKEVSTDLKAVLKRGKCVNEMYNPDGSSLQIPFKVVKSNEILPQVSYDKVSFPSFKPNTSKICNLSKNSICNDVTSGNILQTSENKVLTVQAQIKKTLSRVNNSLDKILDTSNKTINTENNKKNTDDKIIFFLPDGSYKRIPLECVKTNKELRDFIKYSPEKTLNQFKCKVTFGDLKSNSALRELFSDFLRSYNLIKETTTITSSNNHVDCNSTSKDVNCSEIDSLKSSSIYFENSSNNNPQRIDFHNGQKNLPLMEIKDSEKQKTLINKPEMSANKCLSKLTPQKTSVVTKQVVTNSTIRIKDNLLTSEAYVNESLNPLQRTCLNQCQPLPTYEPVQNAKFRLFLPDGTFKCVTLKYVRSNKELREFTKYTPNKKLSELNKIVTIEDIKTNKALQKLFADCLPYLQSINKNLTKDSVKTVDNISESNPNQNDEPHNTDNKSFTNKGYIQDNERNHTKNETSTCHNVSSVAICKDPLTMPGYECNVRESYINKQSANPQNTTENPK</sequence>
<evidence type="ECO:0000256" key="1">
    <source>
        <dbReference type="SAM" id="MobiDB-lite"/>
    </source>
</evidence>
<proteinExistence type="predicted"/>
<dbReference type="AlphaFoldDB" id="A0A1B6LIH7"/>
<feature type="compositionally biased region" description="Acidic residues" evidence="1">
    <location>
        <begin position="8"/>
        <end position="21"/>
    </location>
</feature>
<accession>A0A1B6LIH7</accession>
<feature type="compositionally biased region" description="Polar residues" evidence="1">
    <location>
        <begin position="471"/>
        <end position="481"/>
    </location>
</feature>
<reference evidence="2" key="1">
    <citation type="submission" date="2015-11" db="EMBL/GenBank/DDBJ databases">
        <title>De novo transcriptome assembly of four potential Pierce s Disease insect vectors from Arizona vineyards.</title>
        <authorList>
            <person name="Tassone E.E."/>
        </authorList>
    </citation>
    <scope>NUCLEOTIDE SEQUENCE</scope>
</reference>
<gene>
    <name evidence="2" type="ORF">g.49962</name>
</gene>
<name>A0A1B6LIH7_9HEMI</name>
<feature type="region of interest" description="Disordered" evidence="1">
    <location>
        <begin position="1"/>
        <end position="46"/>
    </location>
</feature>
<dbReference type="EMBL" id="GEBQ01016517">
    <property type="protein sequence ID" value="JAT23460.1"/>
    <property type="molecule type" value="Transcribed_RNA"/>
</dbReference>
<protein>
    <submittedName>
        <fullName evidence="2">Uncharacterized protein</fullName>
    </submittedName>
</protein>
<feature type="compositionally biased region" description="Basic and acidic residues" evidence="1">
    <location>
        <begin position="28"/>
        <end position="45"/>
    </location>
</feature>